<feature type="transmembrane region" description="Helical" evidence="12">
    <location>
        <begin position="327"/>
        <end position="346"/>
    </location>
</feature>
<keyword evidence="5" id="KW-0808">Transferase</keyword>
<evidence type="ECO:0000256" key="6">
    <source>
        <dbReference type="ARBA" id="ARBA00022692"/>
    </source>
</evidence>
<feature type="transmembrane region" description="Helical" evidence="12">
    <location>
        <begin position="149"/>
        <end position="168"/>
    </location>
</feature>
<evidence type="ECO:0000256" key="4">
    <source>
        <dbReference type="ARBA" id="ARBA00022676"/>
    </source>
</evidence>
<keyword evidence="6 12" id="KW-0812">Transmembrane</keyword>
<feature type="transmembrane region" description="Helical" evidence="12">
    <location>
        <begin position="303"/>
        <end position="321"/>
    </location>
</feature>
<dbReference type="InterPro" id="IPR005599">
    <property type="entry name" value="GPI_mannosylTrfase"/>
</dbReference>
<comment type="pathway">
    <text evidence="2">Protein modification; protein glycosylation.</text>
</comment>
<feature type="transmembrane region" description="Helical" evidence="12">
    <location>
        <begin position="68"/>
        <end position="91"/>
    </location>
</feature>
<keyword evidence="8 12" id="KW-1133">Transmembrane helix</keyword>
<comment type="catalytic activity">
    <reaction evidence="11">
        <text>an alpha-D-Man-(1-&gt;2)-alpha-D-Man-(1-&gt;2)-alpha-D-Man-(1-&gt;3)-[alpha-D-Man-(1-&gt;2)-alpha-D-Man-(1-&gt;3)-alpha-D-Man-(1-&gt;6)]-beta-D-Man-(1-&gt;4)-beta-D-GlcNAc-(1-&gt;4)-alpha-D-GlcNAc-diphospho-di-trans,poly-cis-dolichol + a di-trans,poly-cis-dolichyl beta-D-mannosyl phosphate = an alpha-D-Man-(1-&gt;2)-alpha-D-Man-(1-&gt;2)-alpha-D-Man-(1-&gt;3)-[alpha-D-Man-(1-&gt;2)-alpha-D-Man-(1-&gt;3)-[alpha-D-Man-(1-&gt;6)]-alpha-D-Man-(1-&gt;6)]-beta-D-Man-(1-&gt;4)-beta-D-GlcNAc-(1-&gt;4)-alpha-D-GlcNAc-diphospho-di-trans,poly-cis-dolichol + a di-trans,poly-cis-dolichyl phosphate + H(+)</text>
        <dbReference type="Rhea" id="RHEA:29535"/>
        <dbReference type="Rhea" id="RHEA-COMP:19498"/>
        <dbReference type="Rhea" id="RHEA-COMP:19501"/>
        <dbReference type="Rhea" id="RHEA-COMP:19518"/>
        <dbReference type="Rhea" id="RHEA-COMP:19519"/>
        <dbReference type="ChEBI" id="CHEBI:15378"/>
        <dbReference type="ChEBI" id="CHEBI:57683"/>
        <dbReference type="ChEBI" id="CHEBI:58211"/>
        <dbReference type="ChEBI" id="CHEBI:132517"/>
        <dbReference type="ChEBI" id="CHEBI:132519"/>
        <dbReference type="EC" id="2.4.1.260"/>
    </reaction>
    <physiologicalReaction direction="left-to-right" evidence="11">
        <dbReference type="Rhea" id="RHEA:29536"/>
    </physiologicalReaction>
</comment>
<comment type="function">
    <text evidence="10">Mannosyltransferase that operates in the biosynthetic pathway of dolichol-linked oligosaccharides, the glycan precursors employed in protein asparagine (N)-glycosylation. The assembly of dolichol-linked oligosaccharides begins on the cytosolic side of the endoplasmic reticulum membrane and finishes in its lumen. The sequential addition of sugars to dolichol pyrophosphate produces dolichol-linked oligosaccharides containing fourteen sugars, including two GlcNAcs, nine mannoses and three glucoses. Once assembled, the oligosaccharide is transferred from the lipid to nascent proteins by oligosaccharyltransferases. In the lumen of the endoplasmic reticulum, adds the eighth mannose residue in an alpha-1,6 linkage onto Man(7)GlcNAc(2)-PP-dolichol to produce Man(8)GlcNAc(2)-PP-dolichol.</text>
</comment>
<keyword evidence="7 12" id="KW-0256">Endoplasmic reticulum</keyword>
<dbReference type="PANTHER" id="PTHR22760:SF1">
    <property type="entry name" value="DOL-P-MAN:MAN(7)GLCNAC(2)-PP-DOL ALPHA-1,6-MANNOSYLTRANSFERASE"/>
    <property type="match status" value="1"/>
</dbReference>
<dbReference type="EC" id="2.4.1.-" evidence="12"/>
<evidence type="ECO:0000256" key="7">
    <source>
        <dbReference type="ARBA" id="ARBA00022824"/>
    </source>
</evidence>
<protein>
    <recommendedName>
        <fullName evidence="12">Mannosyltransferase</fullName>
        <ecNumber evidence="12">2.4.1.-</ecNumber>
    </recommendedName>
</protein>
<dbReference type="GO" id="GO:0005789">
    <property type="term" value="C:endoplasmic reticulum membrane"/>
    <property type="evidence" value="ECO:0007669"/>
    <property type="project" value="UniProtKB-SubCell"/>
</dbReference>
<name>A0A9Q3FHC6_9BASI</name>
<comment type="subcellular location">
    <subcellularLocation>
        <location evidence="1 12">Endoplasmic reticulum membrane</location>
        <topology evidence="1 12">Multi-pass membrane protein</topology>
    </subcellularLocation>
</comment>
<comment type="similarity">
    <text evidence="3 12">Belongs to the glycosyltransferase 22 family.</text>
</comment>
<dbReference type="GO" id="GO:0052917">
    <property type="term" value="F:dol-P-Man:Man(7)GlcNAc(2)-PP-Dol alpha-1,6-mannosyltransferase activity"/>
    <property type="evidence" value="ECO:0007669"/>
    <property type="project" value="UniProtKB-EC"/>
</dbReference>
<proteinExistence type="inferred from homology"/>
<accession>A0A9Q3FHC6</accession>
<evidence type="ECO:0000313" key="14">
    <source>
        <dbReference type="Proteomes" id="UP000765509"/>
    </source>
</evidence>
<dbReference type="PANTHER" id="PTHR22760">
    <property type="entry name" value="GLYCOSYLTRANSFERASE"/>
    <property type="match status" value="1"/>
</dbReference>
<feature type="transmembrane region" description="Helical" evidence="12">
    <location>
        <begin position="112"/>
        <end position="137"/>
    </location>
</feature>
<evidence type="ECO:0000256" key="3">
    <source>
        <dbReference type="ARBA" id="ARBA00007063"/>
    </source>
</evidence>
<feature type="transmembrane region" description="Helical" evidence="12">
    <location>
        <begin position="189"/>
        <end position="214"/>
    </location>
</feature>
<dbReference type="Pfam" id="PF03901">
    <property type="entry name" value="Glyco_transf_22"/>
    <property type="match status" value="1"/>
</dbReference>
<evidence type="ECO:0000256" key="10">
    <source>
        <dbReference type="ARBA" id="ARBA00044721"/>
    </source>
</evidence>
<evidence type="ECO:0000256" key="11">
    <source>
        <dbReference type="ARBA" id="ARBA00048899"/>
    </source>
</evidence>
<gene>
    <name evidence="13" type="ORF">O181_077036</name>
</gene>
<evidence type="ECO:0000256" key="1">
    <source>
        <dbReference type="ARBA" id="ARBA00004477"/>
    </source>
</evidence>
<keyword evidence="4 12" id="KW-0328">Glycosyltransferase</keyword>
<evidence type="ECO:0000256" key="9">
    <source>
        <dbReference type="ARBA" id="ARBA00023136"/>
    </source>
</evidence>
<keyword evidence="14" id="KW-1185">Reference proteome</keyword>
<comment type="caution">
    <text evidence="13">The sequence shown here is derived from an EMBL/GenBank/DDBJ whole genome shotgun (WGS) entry which is preliminary data.</text>
</comment>
<evidence type="ECO:0000256" key="12">
    <source>
        <dbReference type="RuleBase" id="RU363075"/>
    </source>
</evidence>
<dbReference type="EMBL" id="AVOT02041942">
    <property type="protein sequence ID" value="MBW0537321.1"/>
    <property type="molecule type" value="Genomic_DNA"/>
</dbReference>
<evidence type="ECO:0000256" key="8">
    <source>
        <dbReference type="ARBA" id="ARBA00022989"/>
    </source>
</evidence>
<dbReference type="GO" id="GO:0006487">
    <property type="term" value="P:protein N-linked glycosylation"/>
    <property type="evidence" value="ECO:0007669"/>
    <property type="project" value="TreeGrafter"/>
</dbReference>
<organism evidence="13 14">
    <name type="scientific">Austropuccinia psidii MF-1</name>
    <dbReference type="NCBI Taxonomy" id="1389203"/>
    <lineage>
        <taxon>Eukaryota</taxon>
        <taxon>Fungi</taxon>
        <taxon>Dikarya</taxon>
        <taxon>Basidiomycota</taxon>
        <taxon>Pucciniomycotina</taxon>
        <taxon>Pucciniomycetes</taxon>
        <taxon>Pucciniales</taxon>
        <taxon>Sphaerophragmiaceae</taxon>
        <taxon>Austropuccinia</taxon>
    </lineage>
</organism>
<feature type="transmembrane region" description="Helical" evidence="12">
    <location>
        <begin position="274"/>
        <end position="296"/>
    </location>
</feature>
<evidence type="ECO:0000256" key="2">
    <source>
        <dbReference type="ARBA" id="ARBA00004922"/>
    </source>
</evidence>
<sequence>MRSDMIFILTALLLFAVGLLLLLISPYTKVEESFNLHAIHDFIHLPNPSAVAHFGDHTLFPGPVPRTFIGALAIAFIARPLIFVFNAFGFTHSKFAEQILARHILGIFNSSSLVYFGLCSRFVFGDLAAILMLLLSACQFHLAFYSSRTLPNMFAFPLVQIAIGQYMVTMRRGQTSPIRKRRTLRACSFLTFAAIVFRLELLGLLAPITLLSLVSKRVTFWELVRRGFLATFAALEMTLPVDSYFWQKLTWPEGTSVIFNVLAGNSKKWGVMPWHFYFTSALPKLLGISYPFAILGFILNRKLLILGLSTLVFIGLMSILDHKESRFIIYVIPLWNLSTSVGVNRLSSFFSYPKWVKLCLFSLIGALTILSTILSTYLSIYNYPGGLAMTSLHSNTNFKSLPHLRIHLDDLVCQTGASRFLQLNDKEATLKYAPSNGKNAWEYDKIANLTFEANQFDLILSERSEILGFEAIEHFPAFERIDWQKFPGGPAQYIWMVLGNLCSHIKRKQTIGKTCKSIWSQFSPFRIVLNKKRVTLFSKQKN</sequence>
<reference evidence="13" key="1">
    <citation type="submission" date="2021-03" db="EMBL/GenBank/DDBJ databases">
        <title>Draft genome sequence of rust myrtle Austropuccinia psidii MF-1, a brazilian biotype.</title>
        <authorList>
            <person name="Quecine M.C."/>
            <person name="Pachon D.M.R."/>
            <person name="Bonatelli M.L."/>
            <person name="Correr F.H."/>
            <person name="Franceschini L.M."/>
            <person name="Leite T.F."/>
            <person name="Margarido G.R.A."/>
            <person name="Almeida C.A."/>
            <person name="Ferrarezi J.A."/>
            <person name="Labate C.A."/>
        </authorList>
    </citation>
    <scope>NUCLEOTIDE SEQUENCE</scope>
    <source>
        <strain evidence="13">MF-1</strain>
    </source>
</reference>
<dbReference type="OrthoDB" id="19039at2759"/>
<dbReference type="AlphaFoldDB" id="A0A9Q3FHC6"/>
<evidence type="ECO:0000313" key="13">
    <source>
        <dbReference type="EMBL" id="MBW0537321.1"/>
    </source>
</evidence>
<dbReference type="Proteomes" id="UP000765509">
    <property type="component" value="Unassembled WGS sequence"/>
</dbReference>
<feature type="transmembrane region" description="Helical" evidence="12">
    <location>
        <begin position="358"/>
        <end position="380"/>
    </location>
</feature>
<keyword evidence="9 12" id="KW-0472">Membrane</keyword>
<evidence type="ECO:0000256" key="5">
    <source>
        <dbReference type="ARBA" id="ARBA00022679"/>
    </source>
</evidence>